<dbReference type="Pfam" id="PF26002">
    <property type="entry name" value="Beta-barrel_AprE"/>
    <property type="match status" value="1"/>
</dbReference>
<comment type="similarity">
    <text evidence="2 9">Belongs to the membrane fusion protein (MFP) (TC 8.A.1) family.</text>
</comment>
<dbReference type="EMBL" id="CP140153">
    <property type="protein sequence ID" value="WQH17240.1"/>
    <property type="molecule type" value="Genomic_DNA"/>
</dbReference>
<feature type="domain" description="CyaD-like alpha-helical hairpin" evidence="11">
    <location>
        <begin position="128"/>
        <end position="324"/>
    </location>
</feature>
<evidence type="ECO:0000256" key="8">
    <source>
        <dbReference type="ARBA" id="ARBA00023136"/>
    </source>
</evidence>
<evidence type="ECO:0000256" key="4">
    <source>
        <dbReference type="ARBA" id="ARBA00022475"/>
    </source>
</evidence>
<protein>
    <recommendedName>
        <fullName evidence="9">Membrane fusion protein (MFP) family protein</fullName>
    </recommendedName>
</protein>
<organism evidence="13 14">
    <name type="scientific">Guyparkeria halophila</name>
    <dbReference type="NCBI Taxonomy" id="47960"/>
    <lineage>
        <taxon>Bacteria</taxon>
        <taxon>Pseudomonadati</taxon>
        <taxon>Pseudomonadota</taxon>
        <taxon>Gammaproteobacteria</taxon>
        <taxon>Chromatiales</taxon>
        <taxon>Thioalkalibacteraceae</taxon>
        <taxon>Guyparkeria</taxon>
    </lineage>
</organism>
<keyword evidence="8 9" id="KW-0472">Membrane</keyword>
<dbReference type="InterPro" id="IPR050739">
    <property type="entry name" value="MFP"/>
</dbReference>
<keyword evidence="10" id="KW-0175">Coiled coil</keyword>
<evidence type="ECO:0000256" key="10">
    <source>
        <dbReference type="SAM" id="Coils"/>
    </source>
</evidence>
<keyword evidence="6 9" id="KW-0812">Transmembrane</keyword>
<feature type="coiled-coil region" evidence="10">
    <location>
        <begin position="251"/>
        <end position="291"/>
    </location>
</feature>
<feature type="transmembrane region" description="Helical" evidence="9">
    <location>
        <begin position="56"/>
        <end position="77"/>
    </location>
</feature>
<dbReference type="RefSeq" id="WP_322522212.1">
    <property type="nucleotide sequence ID" value="NZ_CP140153.1"/>
</dbReference>
<dbReference type="Pfam" id="PF25988">
    <property type="entry name" value="HH_CyaD"/>
    <property type="match status" value="1"/>
</dbReference>
<comment type="subcellular location">
    <subcellularLocation>
        <location evidence="1 9">Cell inner membrane</location>
        <topology evidence="1 9">Single-pass membrane protein</topology>
    </subcellularLocation>
</comment>
<dbReference type="InterPro" id="IPR006144">
    <property type="entry name" value="Secretion_HlyD_CS"/>
</dbReference>
<dbReference type="InterPro" id="IPR059040">
    <property type="entry name" value="HH_CyaD-like"/>
</dbReference>
<keyword evidence="3 9" id="KW-0813">Transport</keyword>
<reference evidence="13 14" key="1">
    <citation type="submission" date="2023-11" db="EMBL/GenBank/DDBJ databases">
        <title>MicrobeMod: A computational toolkit for identifying prokaryotic methylation and restriction-modification with nanopore sequencing.</title>
        <authorList>
            <person name="Crits-Christoph A."/>
            <person name="Kang S.C."/>
            <person name="Lee H."/>
            <person name="Ostrov N."/>
        </authorList>
    </citation>
    <scope>NUCLEOTIDE SEQUENCE [LARGE SCALE GENOMIC DNA]</scope>
    <source>
        <strain evidence="13 14">ATCC 49870</strain>
    </source>
</reference>
<dbReference type="Proteomes" id="UP001327459">
    <property type="component" value="Chromosome"/>
</dbReference>
<evidence type="ECO:0000256" key="9">
    <source>
        <dbReference type="RuleBase" id="RU365093"/>
    </source>
</evidence>
<dbReference type="PROSITE" id="PS00543">
    <property type="entry name" value="HLYD_FAMILY"/>
    <property type="match status" value="1"/>
</dbReference>
<dbReference type="PANTHER" id="PTHR30386">
    <property type="entry name" value="MEMBRANE FUSION SUBUNIT OF EMRAB-TOLC MULTIDRUG EFFLUX PUMP"/>
    <property type="match status" value="1"/>
</dbReference>
<dbReference type="PRINTS" id="PR01490">
    <property type="entry name" value="RTXTOXIND"/>
</dbReference>
<evidence type="ECO:0000256" key="6">
    <source>
        <dbReference type="ARBA" id="ARBA00022692"/>
    </source>
</evidence>
<evidence type="ECO:0000256" key="7">
    <source>
        <dbReference type="ARBA" id="ARBA00022989"/>
    </source>
</evidence>
<dbReference type="PANTHER" id="PTHR30386:SF27">
    <property type="entry name" value="MEMBRANE FUSION PROTEIN (MFP) FAMILY PROTEIN"/>
    <property type="match status" value="1"/>
</dbReference>
<sequence>MGMRWTAWKDVLGRYRRVFAHAWASRRETDPPRREPHEHEFLPAALSLQETPVHPLPRVVVGVIILFAVLALIWALLGRMDIVAVADGKVVPDSRTKTIQAMETASVKAIHVEDGQRVEVGDVLIELDSTISNADVSRLRQEQRVAQLVASRSEAFLVALEDDEMAPKLISDTVVPSRSLDLEQRVLEGHVMRHRARQRQMKAEISRRAQEMSAIRATAASLEETLPIIRRRSEDLKGLADKGMAAQHEYLELEQKRIETAQELLAQKARLAEAKAALHESKEELSAFKAQSRSDALDAMHGAYSKADSLHQELVKARKRDELMRLRAPVTGTVEQLAVHTVGGVVKPAQPLMTIVPEGGGVEVEATLPNKDVGFVQAGQTAKVKLQTFPFTKYGTVPAIVTDVSQDAVQDEKRGLVFVVRVRLERAVVNVHGKPVKIAPGMAATVEVKTGYRRIIEYFLAPLLQYTSESLHER</sequence>
<evidence type="ECO:0000313" key="14">
    <source>
        <dbReference type="Proteomes" id="UP001327459"/>
    </source>
</evidence>
<evidence type="ECO:0000259" key="12">
    <source>
        <dbReference type="Pfam" id="PF26002"/>
    </source>
</evidence>
<dbReference type="Gene3D" id="2.40.30.170">
    <property type="match status" value="1"/>
</dbReference>
<evidence type="ECO:0000313" key="13">
    <source>
        <dbReference type="EMBL" id="WQH17240.1"/>
    </source>
</evidence>
<name>A0ABZ0Z1K1_9GAMM</name>
<evidence type="ECO:0000256" key="3">
    <source>
        <dbReference type="ARBA" id="ARBA00022448"/>
    </source>
</evidence>
<accession>A0ABZ0Z1K1</accession>
<proteinExistence type="inferred from homology"/>
<evidence type="ECO:0000256" key="2">
    <source>
        <dbReference type="ARBA" id="ARBA00009477"/>
    </source>
</evidence>
<dbReference type="InterPro" id="IPR010129">
    <property type="entry name" value="T1SS_HlyD"/>
</dbReference>
<dbReference type="InterPro" id="IPR058982">
    <property type="entry name" value="Beta-barrel_AprE"/>
</dbReference>
<keyword evidence="5 9" id="KW-0997">Cell inner membrane</keyword>
<dbReference type="NCBIfam" id="TIGR01843">
    <property type="entry name" value="type_I_hlyD"/>
    <property type="match status" value="1"/>
</dbReference>
<evidence type="ECO:0000256" key="1">
    <source>
        <dbReference type="ARBA" id="ARBA00004377"/>
    </source>
</evidence>
<gene>
    <name evidence="13" type="ORF">SR882_04885</name>
</gene>
<keyword evidence="7 9" id="KW-1133">Transmembrane helix</keyword>
<feature type="domain" description="AprE-like beta-barrel" evidence="12">
    <location>
        <begin position="364"/>
        <end position="451"/>
    </location>
</feature>
<keyword evidence="14" id="KW-1185">Reference proteome</keyword>
<keyword evidence="4 9" id="KW-1003">Cell membrane</keyword>
<evidence type="ECO:0000259" key="11">
    <source>
        <dbReference type="Pfam" id="PF25988"/>
    </source>
</evidence>
<evidence type="ECO:0000256" key="5">
    <source>
        <dbReference type="ARBA" id="ARBA00022519"/>
    </source>
</evidence>